<feature type="transmembrane region" description="Helical" evidence="5">
    <location>
        <begin position="181"/>
        <end position="199"/>
    </location>
</feature>
<keyword evidence="3 5" id="KW-1133">Transmembrane helix</keyword>
<organism evidence="6 7">
    <name type="scientific">Marinomonas mediterranea (strain ATCC 700492 / JCM 21426 / NBRC 103028 / MMB-1)</name>
    <dbReference type="NCBI Taxonomy" id="717774"/>
    <lineage>
        <taxon>Bacteria</taxon>
        <taxon>Pseudomonadati</taxon>
        <taxon>Pseudomonadota</taxon>
        <taxon>Gammaproteobacteria</taxon>
        <taxon>Oceanospirillales</taxon>
        <taxon>Oceanospirillaceae</taxon>
        <taxon>Marinomonas</taxon>
    </lineage>
</organism>
<keyword evidence="4 5" id="KW-0472">Membrane</keyword>
<dbReference type="OrthoDB" id="9811701at2"/>
<feature type="transmembrane region" description="Helical" evidence="5">
    <location>
        <begin position="39"/>
        <end position="57"/>
    </location>
</feature>
<proteinExistence type="predicted"/>
<keyword evidence="7" id="KW-1185">Reference proteome</keyword>
<dbReference type="InterPro" id="IPR007300">
    <property type="entry name" value="CidB/LrgB"/>
</dbReference>
<evidence type="ECO:0000256" key="3">
    <source>
        <dbReference type="ARBA" id="ARBA00022989"/>
    </source>
</evidence>
<dbReference type="PANTHER" id="PTHR30249">
    <property type="entry name" value="PUTATIVE SEROTONIN TRANSPORTER"/>
    <property type="match status" value="1"/>
</dbReference>
<reference evidence="6 7" key="1">
    <citation type="journal article" date="2012" name="Stand. Genomic Sci.">
        <title>Complete genome sequence of the melanogenic marine bacterium Marinomonas mediterranea type strain (MMB-1(T)).</title>
        <authorList>
            <person name="Lucas-Elio P."/>
            <person name="Goodwin L."/>
            <person name="Woyke T."/>
            <person name="Pitluck S."/>
            <person name="Nolan M."/>
            <person name="Kyrpides N.C."/>
            <person name="Detter J.C."/>
            <person name="Copeland A."/>
            <person name="Teshima H."/>
            <person name="Bruce D."/>
            <person name="Detter C."/>
            <person name="Tapia R."/>
            <person name="Han S."/>
            <person name="Land M.L."/>
            <person name="Ivanova N."/>
            <person name="Mikhailova N."/>
            <person name="Johnston A.W."/>
            <person name="Sanchez-Amat A."/>
        </authorList>
    </citation>
    <scope>NUCLEOTIDE SEQUENCE [LARGE SCALE GENOMIC DNA]</scope>
    <source>
        <strain evidence="7">ATCC 700492 / JCM 21426 / NBRC 103028 / MMB-1</strain>
    </source>
</reference>
<feature type="transmembrane region" description="Helical" evidence="5">
    <location>
        <begin position="151"/>
        <end position="174"/>
    </location>
</feature>
<dbReference type="PATRIC" id="fig|717774.3.peg.100"/>
<accession>F2JVE5</accession>
<dbReference type="HOGENOM" id="CLU_082099_2_0_6"/>
<dbReference type="eggNOG" id="COG1346">
    <property type="taxonomic scope" value="Bacteria"/>
</dbReference>
<name>F2JVE5_MARM1</name>
<evidence type="ECO:0000256" key="4">
    <source>
        <dbReference type="ARBA" id="ARBA00023136"/>
    </source>
</evidence>
<dbReference type="KEGG" id="mme:Marme_0097"/>
<sequence>MNSVSMLPPPLYSLALTFGCYSVALVLKKKLNRDTFNPVIVAVLLLLVALIAFDISYDQFAEGMDLISTLLGTATVALAVPLYKQLAHIKASLFAIIVSVICAGFVASVASYLFAYYLQISESLQLAIMSKSVTVPVAICIAEKIGEDSALAVFFVFSTGIIGSLIAPSIFRLFNIEDQRAMGLSLGATCYGLGLVRAFQYSVEAGVYSIIGMSLMAIGSGIFLPSIILSYFK</sequence>
<dbReference type="RefSeq" id="WP_013659310.1">
    <property type="nucleotide sequence ID" value="NC_015276.1"/>
</dbReference>
<evidence type="ECO:0000256" key="2">
    <source>
        <dbReference type="ARBA" id="ARBA00022692"/>
    </source>
</evidence>
<feature type="transmembrane region" description="Helical" evidence="5">
    <location>
        <begin position="6"/>
        <end position="27"/>
    </location>
</feature>
<evidence type="ECO:0000256" key="5">
    <source>
        <dbReference type="SAM" id="Phobius"/>
    </source>
</evidence>
<feature type="transmembrane region" description="Helical" evidence="5">
    <location>
        <begin position="95"/>
        <end position="118"/>
    </location>
</feature>
<dbReference type="Proteomes" id="UP000001062">
    <property type="component" value="Chromosome"/>
</dbReference>
<feature type="transmembrane region" description="Helical" evidence="5">
    <location>
        <begin position="63"/>
        <end position="83"/>
    </location>
</feature>
<gene>
    <name evidence="6" type="ordered locus">Marme_0097</name>
</gene>
<evidence type="ECO:0000313" key="6">
    <source>
        <dbReference type="EMBL" id="ADZ89403.1"/>
    </source>
</evidence>
<dbReference type="PANTHER" id="PTHR30249:SF0">
    <property type="entry name" value="PLASTIDAL GLYCOLATE_GLYCERATE TRANSLOCATOR 1, CHLOROPLASTIC"/>
    <property type="match status" value="1"/>
</dbReference>
<evidence type="ECO:0000313" key="7">
    <source>
        <dbReference type="Proteomes" id="UP000001062"/>
    </source>
</evidence>
<comment type="subcellular location">
    <subcellularLocation>
        <location evidence="1">Membrane</location>
        <topology evidence="1">Multi-pass membrane protein</topology>
    </subcellularLocation>
</comment>
<protein>
    <submittedName>
        <fullName evidence="6">LrgB family protein</fullName>
    </submittedName>
</protein>
<evidence type="ECO:0000256" key="1">
    <source>
        <dbReference type="ARBA" id="ARBA00004141"/>
    </source>
</evidence>
<keyword evidence="2 5" id="KW-0812">Transmembrane</keyword>
<dbReference type="AlphaFoldDB" id="F2JVE5"/>
<dbReference type="Pfam" id="PF04172">
    <property type="entry name" value="LrgB"/>
    <property type="match status" value="1"/>
</dbReference>
<dbReference type="STRING" id="717774.Marme_0097"/>
<feature type="transmembrane region" description="Helical" evidence="5">
    <location>
        <begin position="205"/>
        <end position="232"/>
    </location>
</feature>
<dbReference type="GO" id="GO:0016020">
    <property type="term" value="C:membrane"/>
    <property type="evidence" value="ECO:0007669"/>
    <property type="project" value="UniProtKB-SubCell"/>
</dbReference>
<dbReference type="EMBL" id="CP002583">
    <property type="protein sequence ID" value="ADZ89403.1"/>
    <property type="molecule type" value="Genomic_DNA"/>
</dbReference>